<dbReference type="AlphaFoldDB" id="A0AAE8MXY0"/>
<gene>
    <name evidence="3" type="ORF">DNG_04791</name>
</gene>
<sequence length="128" mass="14258">MDLYPRQSTDNTDIPSGWTGYIVKWSIVGGLIFLVALYLLLAYIHAQRRVRKGLRPPRYHYTPITATHKPTSRPTMEHPPEAAPPPAYGMHPMPPPPVYQSKVDPAQGQAHFSQGFQPPPGPPPGRTE</sequence>
<name>A0AAE8MXY0_9PEZI</name>
<evidence type="ECO:0000313" key="3">
    <source>
        <dbReference type="EMBL" id="SPO02118.1"/>
    </source>
</evidence>
<proteinExistence type="predicted"/>
<evidence type="ECO:0000256" key="2">
    <source>
        <dbReference type="SAM" id="Phobius"/>
    </source>
</evidence>
<reference evidence="3" key="1">
    <citation type="submission" date="2018-03" db="EMBL/GenBank/DDBJ databases">
        <authorList>
            <person name="Guldener U."/>
        </authorList>
    </citation>
    <scope>NUCLEOTIDE SEQUENCE</scope>
</reference>
<organism evidence="3 4">
    <name type="scientific">Cephalotrichum gorgonifer</name>
    <dbReference type="NCBI Taxonomy" id="2041049"/>
    <lineage>
        <taxon>Eukaryota</taxon>
        <taxon>Fungi</taxon>
        <taxon>Dikarya</taxon>
        <taxon>Ascomycota</taxon>
        <taxon>Pezizomycotina</taxon>
        <taxon>Sordariomycetes</taxon>
        <taxon>Hypocreomycetidae</taxon>
        <taxon>Microascales</taxon>
        <taxon>Microascaceae</taxon>
        <taxon>Cephalotrichum</taxon>
    </lineage>
</organism>
<comment type="caution">
    <text evidence="3">The sequence shown here is derived from an EMBL/GenBank/DDBJ whole genome shotgun (WGS) entry which is preliminary data.</text>
</comment>
<feature type="compositionally biased region" description="Pro residues" evidence="1">
    <location>
        <begin position="81"/>
        <end position="98"/>
    </location>
</feature>
<keyword evidence="2" id="KW-1133">Transmembrane helix</keyword>
<feature type="compositionally biased region" description="Pro residues" evidence="1">
    <location>
        <begin position="117"/>
        <end position="128"/>
    </location>
</feature>
<keyword evidence="4" id="KW-1185">Reference proteome</keyword>
<accession>A0AAE8MXY0</accession>
<dbReference type="EMBL" id="ONZQ02000006">
    <property type="protein sequence ID" value="SPO02118.1"/>
    <property type="molecule type" value="Genomic_DNA"/>
</dbReference>
<feature type="region of interest" description="Disordered" evidence="1">
    <location>
        <begin position="57"/>
        <end position="128"/>
    </location>
</feature>
<protein>
    <submittedName>
        <fullName evidence="3">Uncharacterized protein</fullName>
    </submittedName>
</protein>
<feature type="transmembrane region" description="Helical" evidence="2">
    <location>
        <begin position="25"/>
        <end position="46"/>
    </location>
</feature>
<evidence type="ECO:0000256" key="1">
    <source>
        <dbReference type="SAM" id="MobiDB-lite"/>
    </source>
</evidence>
<dbReference type="Proteomes" id="UP001187682">
    <property type="component" value="Unassembled WGS sequence"/>
</dbReference>
<keyword evidence="2" id="KW-0472">Membrane</keyword>
<evidence type="ECO:0000313" key="4">
    <source>
        <dbReference type="Proteomes" id="UP001187682"/>
    </source>
</evidence>
<feature type="compositionally biased region" description="Polar residues" evidence="1">
    <location>
        <begin position="64"/>
        <end position="74"/>
    </location>
</feature>
<keyword evidence="2" id="KW-0812">Transmembrane</keyword>